<feature type="transmembrane region" description="Helical" evidence="7">
    <location>
        <begin position="321"/>
        <end position="351"/>
    </location>
</feature>
<feature type="transmembrane region" description="Helical" evidence="7">
    <location>
        <begin position="371"/>
        <end position="392"/>
    </location>
</feature>
<dbReference type="EMBL" id="JBEFLD010000007">
    <property type="protein sequence ID" value="MEQ6291884.1"/>
    <property type="molecule type" value="Genomic_DNA"/>
</dbReference>
<evidence type="ECO:0000259" key="8">
    <source>
        <dbReference type="Pfam" id="PF02687"/>
    </source>
</evidence>
<comment type="similarity">
    <text evidence="2">Belongs to the ABC-4 integral membrane protein family. LolC/E subfamily.</text>
</comment>
<feature type="domain" description="MacB-like periplasmic core" evidence="9">
    <location>
        <begin position="19"/>
        <end position="249"/>
    </location>
</feature>
<reference evidence="10" key="1">
    <citation type="submission" date="2024-06" db="EMBL/GenBank/DDBJ databases">
        <title>Genome sequence of Vogesella sp. MAHUQ-64.</title>
        <authorList>
            <person name="Huq M.A."/>
        </authorList>
    </citation>
    <scope>NUCLEOTIDE SEQUENCE</scope>
    <source>
        <strain evidence="10">MAHUQ-64</strain>
    </source>
</reference>
<comment type="caution">
    <text evidence="10">The sequence shown here is derived from an EMBL/GenBank/DDBJ whole genome shotgun (WGS) entry which is preliminary data.</text>
</comment>
<feature type="transmembrane region" description="Helical" evidence="7">
    <location>
        <begin position="20"/>
        <end position="43"/>
    </location>
</feature>
<dbReference type="Pfam" id="PF02687">
    <property type="entry name" value="FtsX"/>
    <property type="match status" value="1"/>
</dbReference>
<keyword evidence="3" id="KW-1003">Cell membrane</keyword>
<name>A0ABV1MA86_9NEIS</name>
<dbReference type="InterPro" id="IPR051447">
    <property type="entry name" value="Lipoprotein-release_system"/>
</dbReference>
<evidence type="ECO:0000313" key="10">
    <source>
        <dbReference type="EMBL" id="MEQ6291884.1"/>
    </source>
</evidence>
<evidence type="ECO:0000256" key="7">
    <source>
        <dbReference type="SAM" id="Phobius"/>
    </source>
</evidence>
<keyword evidence="11" id="KW-1185">Reference proteome</keyword>
<dbReference type="Pfam" id="PF12704">
    <property type="entry name" value="MacB_PCD"/>
    <property type="match status" value="1"/>
</dbReference>
<dbReference type="Proteomes" id="UP001433638">
    <property type="component" value="Unassembled WGS sequence"/>
</dbReference>
<evidence type="ECO:0000259" key="9">
    <source>
        <dbReference type="Pfam" id="PF12704"/>
    </source>
</evidence>
<gene>
    <name evidence="10" type="ORF">ABNW52_14795</name>
</gene>
<dbReference type="PANTHER" id="PTHR30489">
    <property type="entry name" value="LIPOPROTEIN-RELEASING SYSTEM TRANSMEMBRANE PROTEIN LOLE"/>
    <property type="match status" value="1"/>
</dbReference>
<keyword evidence="5 7" id="KW-1133">Transmembrane helix</keyword>
<evidence type="ECO:0000313" key="11">
    <source>
        <dbReference type="Proteomes" id="UP001433638"/>
    </source>
</evidence>
<accession>A0ABV1MA86</accession>
<dbReference type="InterPro" id="IPR003838">
    <property type="entry name" value="ABC3_permease_C"/>
</dbReference>
<feature type="transmembrane region" description="Helical" evidence="7">
    <location>
        <begin position="278"/>
        <end position="301"/>
    </location>
</feature>
<dbReference type="PANTHER" id="PTHR30489:SF0">
    <property type="entry name" value="LIPOPROTEIN-RELEASING SYSTEM TRANSMEMBRANE PROTEIN LOLE"/>
    <property type="match status" value="1"/>
</dbReference>
<keyword evidence="6 7" id="KW-0472">Membrane</keyword>
<dbReference type="RefSeq" id="WP_349589354.1">
    <property type="nucleotide sequence ID" value="NZ_JBEFLD010000007.1"/>
</dbReference>
<evidence type="ECO:0000256" key="1">
    <source>
        <dbReference type="ARBA" id="ARBA00004651"/>
    </source>
</evidence>
<evidence type="ECO:0000256" key="2">
    <source>
        <dbReference type="ARBA" id="ARBA00005236"/>
    </source>
</evidence>
<evidence type="ECO:0000256" key="4">
    <source>
        <dbReference type="ARBA" id="ARBA00022692"/>
    </source>
</evidence>
<dbReference type="InterPro" id="IPR025857">
    <property type="entry name" value="MacB_PCD"/>
</dbReference>
<protein>
    <submittedName>
        <fullName evidence="10">ABC transporter permease</fullName>
    </submittedName>
</protein>
<feature type="domain" description="ABC3 transporter permease C-terminal" evidence="8">
    <location>
        <begin position="281"/>
        <end position="399"/>
    </location>
</feature>
<keyword evidence="4 7" id="KW-0812">Transmembrane</keyword>
<evidence type="ECO:0000256" key="6">
    <source>
        <dbReference type="ARBA" id="ARBA00023136"/>
    </source>
</evidence>
<evidence type="ECO:0000256" key="3">
    <source>
        <dbReference type="ARBA" id="ARBA00022475"/>
    </source>
</evidence>
<proteinExistence type="inferred from homology"/>
<comment type="subcellular location">
    <subcellularLocation>
        <location evidence="1">Cell membrane</location>
        <topology evidence="1">Multi-pass membrane protein</topology>
    </subcellularLocation>
</comment>
<organism evidence="10 11">
    <name type="scientific">Vogesella oryzagri</name>
    <dbReference type="NCBI Taxonomy" id="3160864"/>
    <lineage>
        <taxon>Bacteria</taxon>
        <taxon>Pseudomonadati</taxon>
        <taxon>Pseudomonadota</taxon>
        <taxon>Betaproteobacteria</taxon>
        <taxon>Neisseriales</taxon>
        <taxon>Chromobacteriaceae</taxon>
        <taxon>Vogesella</taxon>
    </lineage>
</organism>
<evidence type="ECO:0000256" key="5">
    <source>
        <dbReference type="ARBA" id="ARBA00022989"/>
    </source>
</evidence>
<sequence length="405" mass="42739">MSFVWTVAWRLLREGRFQTALILGGVCIGVAVVVYITAIVNGLQATIVERTLSSQAHVVLRPADRNNQPVLRVPAGTVALADIRKRTQRENTIANWSRLLNVVKATPTVTAAAAMAAGPGVAQQGGVRKSVTLMGVSLADYQQVVRLDNKLVSGQLLLGSGQVLVGKELAADLGLTPGSRLRLQSASGTQDSVQVSAVLDFGIKDLNRRWVLLPLRSAQNLLGYRLDITEIYVRTSELHEAETLAANLSAATGLTADSWQSSNGQLVTALKSQRASSLMIRVFVTFAVALSIASVLVVSVVQRQREIGILRAMGTPATRILGVFLLQGGIVGLVGSVFGSLLGGGLAVGFTHIAKTEDGSPLFPVVLDSELFISTALIAFAVGVLAALMPALRAARLDPVEAIRG</sequence>